<dbReference type="InterPro" id="IPR015202">
    <property type="entry name" value="GO-like_E_set"/>
</dbReference>
<evidence type="ECO:0000313" key="8">
    <source>
        <dbReference type="Proteomes" id="UP000306050"/>
    </source>
</evidence>
<feature type="chain" id="PRO_5020925064" description="Glyoxaloxidase 3" evidence="4">
    <location>
        <begin position="31"/>
        <end position="663"/>
    </location>
</feature>
<gene>
    <name evidence="7" type="ORF">EX895_006056</name>
</gene>
<protein>
    <recommendedName>
        <fullName evidence="9">Glyoxaloxidase 3</fullName>
    </recommendedName>
</protein>
<evidence type="ECO:0000256" key="1">
    <source>
        <dbReference type="ARBA" id="ARBA00022729"/>
    </source>
</evidence>
<reference evidence="7 8" key="1">
    <citation type="submission" date="2019-05" db="EMBL/GenBank/DDBJ databases">
        <title>Sporisorium graminicola CBS 10092 draft sequencing and annotation.</title>
        <authorList>
            <person name="Solano-Gonzalez S."/>
            <person name="Caddick M.X."/>
            <person name="Darby A."/>
        </authorList>
    </citation>
    <scope>NUCLEOTIDE SEQUENCE [LARGE SCALE GENOMIC DNA]</scope>
    <source>
        <strain evidence="7 8">CBS 10092</strain>
    </source>
</reference>
<dbReference type="InterPro" id="IPR006311">
    <property type="entry name" value="TAT_signal"/>
</dbReference>
<dbReference type="InterPro" id="IPR009880">
    <property type="entry name" value="Glyoxal_oxidase_N"/>
</dbReference>
<dbReference type="InterPro" id="IPR013783">
    <property type="entry name" value="Ig-like_fold"/>
</dbReference>
<dbReference type="Proteomes" id="UP000306050">
    <property type="component" value="Chromosome SGRAM_8"/>
</dbReference>
<keyword evidence="3" id="KW-1133">Transmembrane helix</keyword>
<evidence type="ECO:0000256" key="4">
    <source>
        <dbReference type="SAM" id="SignalP"/>
    </source>
</evidence>
<dbReference type="CDD" id="cd02851">
    <property type="entry name" value="E_set_GO_C"/>
    <property type="match status" value="1"/>
</dbReference>
<keyword evidence="1 4" id="KW-0732">Signal</keyword>
<dbReference type="OrthoDB" id="2019572at2759"/>
<keyword evidence="3" id="KW-0812">Transmembrane</keyword>
<dbReference type="InterPro" id="IPR037293">
    <property type="entry name" value="Gal_Oxidase_central_sf"/>
</dbReference>
<dbReference type="Pfam" id="PF07250">
    <property type="entry name" value="Glyoxal_oxid_N"/>
    <property type="match status" value="1"/>
</dbReference>
<evidence type="ECO:0000259" key="6">
    <source>
        <dbReference type="Pfam" id="PF09118"/>
    </source>
</evidence>
<dbReference type="Gene3D" id="2.60.40.10">
    <property type="entry name" value="Immunoglobulins"/>
    <property type="match status" value="1"/>
</dbReference>
<dbReference type="AlphaFoldDB" id="A0A4U7KM97"/>
<dbReference type="Pfam" id="PF09118">
    <property type="entry name" value="GO-like_E_set"/>
    <property type="match status" value="1"/>
</dbReference>
<evidence type="ECO:0000259" key="5">
    <source>
        <dbReference type="Pfam" id="PF07250"/>
    </source>
</evidence>
<dbReference type="SUPFAM" id="SSF81296">
    <property type="entry name" value="E set domains"/>
    <property type="match status" value="1"/>
</dbReference>
<dbReference type="EMBL" id="SRRM01000021">
    <property type="protein sequence ID" value="TKY84976.1"/>
    <property type="molecule type" value="Genomic_DNA"/>
</dbReference>
<feature type="region of interest" description="Disordered" evidence="2">
    <location>
        <begin position="593"/>
        <end position="627"/>
    </location>
</feature>
<evidence type="ECO:0000256" key="3">
    <source>
        <dbReference type="SAM" id="Phobius"/>
    </source>
</evidence>
<evidence type="ECO:0008006" key="9">
    <source>
        <dbReference type="Google" id="ProtNLM"/>
    </source>
</evidence>
<keyword evidence="3" id="KW-0472">Membrane</keyword>
<evidence type="ECO:0000256" key="2">
    <source>
        <dbReference type="SAM" id="MobiDB-lite"/>
    </source>
</evidence>
<dbReference type="PROSITE" id="PS51318">
    <property type="entry name" value="TAT"/>
    <property type="match status" value="1"/>
</dbReference>
<dbReference type="KEGG" id="sgra:EX895_006056"/>
<dbReference type="GeneID" id="40728951"/>
<organism evidence="7 8">
    <name type="scientific">Sporisorium graminicola</name>
    <dbReference type="NCBI Taxonomy" id="280036"/>
    <lineage>
        <taxon>Eukaryota</taxon>
        <taxon>Fungi</taxon>
        <taxon>Dikarya</taxon>
        <taxon>Basidiomycota</taxon>
        <taxon>Ustilaginomycotina</taxon>
        <taxon>Ustilaginomycetes</taxon>
        <taxon>Ustilaginales</taxon>
        <taxon>Ustilaginaceae</taxon>
        <taxon>Sporisorium</taxon>
    </lineage>
</organism>
<feature type="domain" description="Glyoxal oxidase N-terminal" evidence="5">
    <location>
        <begin position="138"/>
        <end position="462"/>
    </location>
</feature>
<dbReference type="Gene3D" id="2.130.10.80">
    <property type="entry name" value="Galactose oxidase/kelch, beta-propeller"/>
    <property type="match status" value="1"/>
</dbReference>
<comment type="caution">
    <text evidence="7">The sequence shown here is derived from an EMBL/GenBank/DDBJ whole genome shotgun (WGS) entry which is preliminary data.</text>
</comment>
<keyword evidence="8" id="KW-1185">Reference proteome</keyword>
<evidence type="ECO:0000313" key="7">
    <source>
        <dbReference type="EMBL" id="TKY84976.1"/>
    </source>
</evidence>
<proteinExistence type="predicted"/>
<dbReference type="PANTHER" id="PTHR32208">
    <property type="entry name" value="SECRETED PROTEIN-RELATED"/>
    <property type="match status" value="1"/>
</dbReference>
<feature type="compositionally biased region" description="Low complexity" evidence="2">
    <location>
        <begin position="604"/>
        <end position="613"/>
    </location>
</feature>
<dbReference type="RefSeq" id="XP_029736961.1">
    <property type="nucleotide sequence ID" value="XM_029886648.1"/>
</dbReference>
<dbReference type="SUPFAM" id="SSF50965">
    <property type="entry name" value="Galactose oxidase, central domain"/>
    <property type="match status" value="1"/>
</dbReference>
<name>A0A4U7KM97_9BASI</name>
<dbReference type="InterPro" id="IPR011043">
    <property type="entry name" value="Gal_Oxase/kelch_b-propeller"/>
</dbReference>
<feature type="transmembrane region" description="Helical" evidence="3">
    <location>
        <begin position="640"/>
        <end position="662"/>
    </location>
</feature>
<feature type="domain" description="Galactose oxidase-like Early set" evidence="6">
    <location>
        <begin position="469"/>
        <end position="578"/>
    </location>
</feature>
<dbReference type="InterPro" id="IPR014756">
    <property type="entry name" value="Ig_E-set"/>
</dbReference>
<accession>A0A4U7KM97</accession>
<feature type="signal peptide" evidence="4">
    <location>
        <begin position="1"/>
        <end position="30"/>
    </location>
</feature>
<dbReference type="PANTHER" id="PTHR32208:SF21">
    <property type="entry name" value="LOW QUALITY PROTEIN: ALDEHYDE OXIDASE GLOX-LIKE"/>
    <property type="match status" value="1"/>
</dbReference>
<sequence length="663" mass="69596">MARRRNAVAAAAAAAAAAATLVTTAASSMAATPGGSEIVGSSAVSGMMMFNSAPGKVVILDKTQGNAARINGHPAWGQEWDTDARTGRLMNVITNTFCAGGMSLGNGTWASFGGNENVGLGGNMTTPRFTTTAPYYDGDGGPAARFYTPNAQDNSDWDDGAHYMQKRRWYPTVEALGDGTLWIGGGEDYGGYVADAGQNQPNFEYWPPRGDAINMDFLTQTLPMNLYPLAWLMKSGLLFVQAGQDAILYSLDSNSVAKGLPSTSGPMKVYPASAGVAMLPMTPANNYTQEVLFCGGVQRPLNEWGNGGGPLYNPLNTPASKVCERITPEAANPTWEQDDDLINGRSMGTFIYLPDGKLWFGQGVRMGTGGYSGQPYNKNLGISLGDQPDYQPMLYDPNAPRGSRFSIAGLSQMQVQRMYHSTAILLEDGSILTAGSNPNADVAFNNAANYTNTEYRLEQWYPLWYNQPRPTQLNVTQLAYGGGSFDVALSSSDLSNNITNIKTAKVVVIRSGFATHGVNFGQRYLELNSTYTANQDGSVGGTLHVSNMPPNSNIFQPGPAMAFLVVDGVPSKGQHVMIGTGQLGNQNVVASTTLPASQDPPAPKSTSTSKSNGSGSGGANGSTSSLSGVPNGAVAATAGMGASVAMAMTMAMTAVLSSALLFA</sequence>